<dbReference type="Gene3D" id="1.10.10.10">
    <property type="entry name" value="Winged helix-like DNA-binding domain superfamily/Winged helix DNA-binding domain"/>
    <property type="match status" value="1"/>
</dbReference>
<dbReference type="SUPFAM" id="SSF46785">
    <property type="entry name" value="Winged helix' DNA-binding domain"/>
    <property type="match status" value="1"/>
</dbReference>
<gene>
    <name evidence="5" type="ORF">WAZ07_14990</name>
</gene>
<dbReference type="CDD" id="cd00090">
    <property type="entry name" value="HTH_ARSR"/>
    <property type="match status" value="1"/>
</dbReference>
<dbReference type="Proteomes" id="UP001372526">
    <property type="component" value="Unassembled WGS sequence"/>
</dbReference>
<accession>A0ABU8FIT4</accession>
<dbReference type="EMBL" id="JBAWSX010000008">
    <property type="protein sequence ID" value="MEI4802599.1"/>
    <property type="molecule type" value="Genomic_DNA"/>
</dbReference>
<dbReference type="PROSITE" id="PS50956">
    <property type="entry name" value="HTH_ASNC_2"/>
    <property type="match status" value="1"/>
</dbReference>
<sequence>MKVDVIDAQILQCLTQNSRFSIRELSKKVNLSAPSVAERVRKLEDEGIIEGYTTKINYDKLGFHIHAVLEVKTKNGQCERFRAYMKAYPRAVFCYRVAGPASYVVKISVRSFQEIEAFIDDVSKFAETVTHVIFSEVGIGNNVLDYYSPDEM</sequence>
<dbReference type="Pfam" id="PF01037">
    <property type="entry name" value="AsnC_trans_reg"/>
    <property type="match status" value="1"/>
</dbReference>
<dbReference type="InterPro" id="IPR000485">
    <property type="entry name" value="AsnC-type_HTH_dom"/>
</dbReference>
<evidence type="ECO:0000313" key="6">
    <source>
        <dbReference type="Proteomes" id="UP001372526"/>
    </source>
</evidence>
<dbReference type="InterPro" id="IPR036388">
    <property type="entry name" value="WH-like_DNA-bd_sf"/>
</dbReference>
<dbReference type="InterPro" id="IPR019888">
    <property type="entry name" value="Tscrpt_reg_AsnC-like"/>
</dbReference>
<reference evidence="5 6" key="1">
    <citation type="submission" date="2024-01" db="EMBL/GenBank/DDBJ databases">
        <title>Seven novel Bacillus-like species.</title>
        <authorList>
            <person name="Liu G."/>
        </authorList>
    </citation>
    <scope>NUCLEOTIDE SEQUENCE [LARGE SCALE GENOMIC DNA]</scope>
    <source>
        <strain evidence="5 6">FJAT-51639</strain>
    </source>
</reference>
<evidence type="ECO:0000313" key="5">
    <source>
        <dbReference type="EMBL" id="MEI4802599.1"/>
    </source>
</evidence>
<dbReference type="InterPro" id="IPR011991">
    <property type="entry name" value="ArsR-like_HTH"/>
</dbReference>
<dbReference type="RefSeq" id="WP_336473111.1">
    <property type="nucleotide sequence ID" value="NZ_JBAWSX010000008.1"/>
</dbReference>
<dbReference type="PANTHER" id="PTHR30154">
    <property type="entry name" value="LEUCINE-RESPONSIVE REGULATORY PROTEIN"/>
    <property type="match status" value="1"/>
</dbReference>
<evidence type="ECO:0000256" key="2">
    <source>
        <dbReference type="ARBA" id="ARBA00023125"/>
    </source>
</evidence>
<dbReference type="SUPFAM" id="SSF54909">
    <property type="entry name" value="Dimeric alpha+beta barrel"/>
    <property type="match status" value="1"/>
</dbReference>
<name>A0ABU8FIT4_9BACI</name>
<keyword evidence="6" id="KW-1185">Reference proteome</keyword>
<keyword evidence="1" id="KW-0805">Transcription regulation</keyword>
<keyword evidence="3" id="KW-0804">Transcription</keyword>
<evidence type="ECO:0000256" key="3">
    <source>
        <dbReference type="ARBA" id="ARBA00023163"/>
    </source>
</evidence>
<evidence type="ECO:0000259" key="4">
    <source>
        <dbReference type="PROSITE" id="PS50956"/>
    </source>
</evidence>
<dbReference type="Gene3D" id="3.30.70.920">
    <property type="match status" value="1"/>
</dbReference>
<evidence type="ECO:0000256" key="1">
    <source>
        <dbReference type="ARBA" id="ARBA00023015"/>
    </source>
</evidence>
<comment type="caution">
    <text evidence="5">The sequence shown here is derived from an EMBL/GenBank/DDBJ whole genome shotgun (WGS) entry which is preliminary data.</text>
</comment>
<protein>
    <submittedName>
        <fullName evidence="5">Lrp/AsnC family transcriptional regulator</fullName>
    </submittedName>
</protein>
<dbReference type="PROSITE" id="PS00519">
    <property type="entry name" value="HTH_ASNC_1"/>
    <property type="match status" value="1"/>
</dbReference>
<proteinExistence type="predicted"/>
<dbReference type="InterPro" id="IPR011008">
    <property type="entry name" value="Dimeric_a/b-barrel"/>
</dbReference>
<dbReference type="SMART" id="SM00344">
    <property type="entry name" value="HTH_ASNC"/>
    <property type="match status" value="1"/>
</dbReference>
<dbReference type="PRINTS" id="PR00033">
    <property type="entry name" value="HTHASNC"/>
</dbReference>
<dbReference type="InterPro" id="IPR036390">
    <property type="entry name" value="WH_DNA-bd_sf"/>
</dbReference>
<feature type="domain" description="HTH asnC-type" evidence="4">
    <location>
        <begin position="3"/>
        <end position="64"/>
    </location>
</feature>
<dbReference type="InterPro" id="IPR019887">
    <property type="entry name" value="Tscrpt_reg_AsnC/Lrp_C"/>
</dbReference>
<dbReference type="InterPro" id="IPR019885">
    <property type="entry name" value="Tscrpt_reg_HTH_AsnC-type_CS"/>
</dbReference>
<dbReference type="PANTHER" id="PTHR30154:SF53">
    <property type="entry name" value="HTH-TYPE TRANSCRIPTIONAL REGULATOR LRPC"/>
    <property type="match status" value="1"/>
</dbReference>
<dbReference type="Pfam" id="PF13412">
    <property type="entry name" value="HTH_24"/>
    <property type="match status" value="1"/>
</dbReference>
<keyword evidence="2" id="KW-0238">DNA-binding</keyword>
<organism evidence="5 6">
    <name type="scientific">Bacillus bruguierae</name>
    <dbReference type="NCBI Taxonomy" id="3127667"/>
    <lineage>
        <taxon>Bacteria</taxon>
        <taxon>Bacillati</taxon>
        <taxon>Bacillota</taxon>
        <taxon>Bacilli</taxon>
        <taxon>Bacillales</taxon>
        <taxon>Bacillaceae</taxon>
        <taxon>Bacillus</taxon>
    </lineage>
</organism>